<feature type="compositionally biased region" description="Basic and acidic residues" evidence="1">
    <location>
        <begin position="139"/>
        <end position="177"/>
    </location>
</feature>
<protein>
    <submittedName>
        <fullName evidence="4">Uncharacterized protein LOC127149822</fullName>
    </submittedName>
</protein>
<dbReference type="EnsemblPlants" id="MELO3C014917.2.1">
    <property type="protein sequence ID" value="MELO3C014917.2.1"/>
    <property type="gene ID" value="MELO3C014917.2"/>
</dbReference>
<sequence>MGCGISRFDPKEVVEATANNSNHKSSYSTSNCFTGESKPLVHQGRLPPPEPRHSSPDRAAPGDQKMTMKIKTNVMREEVKGIDNKDPRMRMRTKTRTSMQFDKDENFGDDNIDENDQNCREICRGGSPSFREYCVGSESRSRMGSEDDCEGDHCKGPPKDKTLNCRKEKGVDNEIGKKERRGKGGIMNALQRGKSGGGGVKNLLTSSSRPQQHNTNFSSHQLFAKPS</sequence>
<dbReference type="AlphaFoldDB" id="A0A9I9D9X0"/>
<proteinExistence type="predicted"/>
<keyword evidence="3" id="KW-1185">Reference proteome</keyword>
<feature type="compositionally biased region" description="Basic and acidic residues" evidence="1">
    <location>
        <begin position="74"/>
        <end position="89"/>
    </location>
</feature>
<feature type="compositionally biased region" description="Polar residues" evidence="1">
    <location>
        <begin position="17"/>
        <end position="34"/>
    </location>
</feature>
<evidence type="ECO:0000256" key="1">
    <source>
        <dbReference type="SAM" id="MobiDB-lite"/>
    </source>
</evidence>
<name>A0A9I9D9X0_CUCME</name>
<evidence type="ECO:0000313" key="2">
    <source>
        <dbReference type="EnsemblPlants" id="MELO3C014917.2.1"/>
    </source>
</evidence>
<organism evidence="2">
    <name type="scientific">Cucumis melo</name>
    <name type="common">Muskmelon</name>
    <dbReference type="NCBI Taxonomy" id="3656"/>
    <lineage>
        <taxon>Eukaryota</taxon>
        <taxon>Viridiplantae</taxon>
        <taxon>Streptophyta</taxon>
        <taxon>Embryophyta</taxon>
        <taxon>Tracheophyta</taxon>
        <taxon>Spermatophyta</taxon>
        <taxon>Magnoliopsida</taxon>
        <taxon>eudicotyledons</taxon>
        <taxon>Gunneridae</taxon>
        <taxon>Pentapetalae</taxon>
        <taxon>rosids</taxon>
        <taxon>fabids</taxon>
        <taxon>Cucurbitales</taxon>
        <taxon>Cucurbitaceae</taxon>
        <taxon>Benincaseae</taxon>
        <taxon>Cucumis</taxon>
    </lineage>
</organism>
<evidence type="ECO:0000313" key="4">
    <source>
        <dbReference type="RefSeq" id="XP_050941755.1"/>
    </source>
</evidence>
<reference evidence="2" key="1">
    <citation type="submission" date="2023-03" db="UniProtKB">
        <authorList>
            <consortium name="EnsemblPlants"/>
        </authorList>
    </citation>
    <scope>IDENTIFICATION</scope>
</reference>
<feature type="region of interest" description="Disordered" evidence="1">
    <location>
        <begin position="138"/>
        <end position="227"/>
    </location>
</feature>
<feature type="compositionally biased region" description="Polar residues" evidence="1">
    <location>
        <begin position="203"/>
        <end position="221"/>
    </location>
</feature>
<dbReference type="KEGG" id="cmo:127149822"/>
<dbReference type="Gramene" id="MELO3C014917.2.1">
    <property type="protein sequence ID" value="MELO3C014917.2.1"/>
    <property type="gene ID" value="MELO3C014917.2"/>
</dbReference>
<accession>A0A9I9D9X0</accession>
<evidence type="ECO:0000313" key="3">
    <source>
        <dbReference type="Proteomes" id="UP001652600"/>
    </source>
</evidence>
<dbReference type="RefSeq" id="XP_050941755.1">
    <property type="nucleotide sequence ID" value="XM_051085798.1"/>
</dbReference>
<reference evidence="4" key="2">
    <citation type="submission" date="2025-05" db="UniProtKB">
        <authorList>
            <consortium name="RefSeq"/>
        </authorList>
    </citation>
    <scope>IDENTIFICATION</scope>
    <source>
        <tissue evidence="4">Stem</tissue>
    </source>
</reference>
<dbReference type="GeneID" id="127149822"/>
<feature type="region of interest" description="Disordered" evidence="1">
    <location>
        <begin position="16"/>
        <end position="113"/>
    </location>
</feature>
<dbReference type="Proteomes" id="UP001652600">
    <property type="component" value="Chromosome 6"/>
</dbReference>
<gene>
    <name evidence="4" type="primary">LOC127149822</name>
</gene>